<dbReference type="Gene3D" id="2.60.120.340">
    <property type="entry name" value="Nucleoplasmin core domain"/>
    <property type="match status" value="1"/>
</dbReference>
<dbReference type="GO" id="GO:0005737">
    <property type="term" value="C:cytoplasm"/>
    <property type="evidence" value="ECO:0007669"/>
    <property type="project" value="TreeGrafter"/>
</dbReference>
<dbReference type="GO" id="GO:0042393">
    <property type="term" value="F:histone binding"/>
    <property type="evidence" value="ECO:0007669"/>
    <property type="project" value="TreeGrafter"/>
</dbReference>
<dbReference type="GO" id="GO:0005654">
    <property type="term" value="C:nucleoplasm"/>
    <property type="evidence" value="ECO:0007669"/>
    <property type="project" value="TreeGrafter"/>
</dbReference>
<comment type="subcellular location">
    <subcellularLocation>
        <location evidence="1">Nucleus</location>
    </subcellularLocation>
</comment>
<gene>
    <name evidence="6" type="primary">NPM3</name>
</gene>
<dbReference type="InterPro" id="IPR036824">
    <property type="entry name" value="Nucleoplasmin_core_dom_sf"/>
</dbReference>
<keyword evidence="3" id="KW-0539">Nucleus</keyword>
<comment type="similarity">
    <text evidence="2">Belongs to the nucleoplasmin family.</text>
</comment>
<evidence type="ECO:0000256" key="1">
    <source>
        <dbReference type="ARBA" id="ARBA00004123"/>
    </source>
</evidence>
<dbReference type="GO" id="GO:0003723">
    <property type="term" value="F:RNA binding"/>
    <property type="evidence" value="ECO:0007669"/>
    <property type="project" value="TreeGrafter"/>
</dbReference>
<evidence type="ECO:0000313" key="6">
    <source>
        <dbReference type="Ensembl" id="ENSCCEP00000025322.1"/>
    </source>
</evidence>
<reference evidence="6" key="1">
    <citation type="submission" date="2025-08" db="UniProtKB">
        <authorList>
            <consortium name="Ensembl"/>
        </authorList>
    </citation>
    <scope>IDENTIFICATION</scope>
</reference>
<sequence>SPALPRQRFVGACRRAVEPCPSSLGGVWPGRGSPAARGPAPLPSPCEGSPSPSRASVHAGETDVQLPGPLVHLGLGPPLGCELTASTKSYTFQVDKEDDSDHILALSVVCLTDGAKDECNVVEVVGRNHENQEIAVPVANLKLSCQPLVRGLFEDLGVDGRREQDSSGCLWILIQDVQLIGKCPGCPWPGCRCPQMDMFHWELQGILLFASAPNSAPFLLFAAESGQLQAAASGDLSPGSRLWPSAPHRLAQDQ</sequence>
<dbReference type="PANTHER" id="PTHR22747">
    <property type="entry name" value="NUCLEOPLASMIN"/>
    <property type="match status" value="1"/>
</dbReference>
<dbReference type="InterPro" id="IPR024057">
    <property type="entry name" value="Nucleoplasmin_core_dom"/>
</dbReference>
<feature type="region of interest" description="Disordered" evidence="4">
    <location>
        <begin position="21"/>
        <end position="60"/>
    </location>
</feature>
<dbReference type="Proteomes" id="UP000694410">
    <property type="component" value="Unplaced"/>
</dbReference>
<evidence type="ECO:0000313" key="7">
    <source>
        <dbReference type="Proteomes" id="UP000694410"/>
    </source>
</evidence>
<organism evidence="6 7">
    <name type="scientific">Cyanistes caeruleus</name>
    <name type="common">Eurasian blue tit</name>
    <name type="synonym">Parus caeruleus</name>
    <dbReference type="NCBI Taxonomy" id="156563"/>
    <lineage>
        <taxon>Eukaryota</taxon>
        <taxon>Metazoa</taxon>
        <taxon>Chordata</taxon>
        <taxon>Craniata</taxon>
        <taxon>Vertebrata</taxon>
        <taxon>Euteleostomi</taxon>
        <taxon>Archelosauria</taxon>
        <taxon>Archosauria</taxon>
        <taxon>Dinosauria</taxon>
        <taxon>Saurischia</taxon>
        <taxon>Theropoda</taxon>
        <taxon>Coelurosauria</taxon>
        <taxon>Aves</taxon>
        <taxon>Neognathae</taxon>
        <taxon>Neoaves</taxon>
        <taxon>Telluraves</taxon>
        <taxon>Australaves</taxon>
        <taxon>Passeriformes</taxon>
        <taxon>Paridae</taxon>
        <taxon>Cyanistes</taxon>
    </lineage>
</organism>
<accession>A0A8C0VRB8</accession>
<dbReference type="GO" id="GO:0006338">
    <property type="term" value="P:chromatin remodeling"/>
    <property type="evidence" value="ECO:0007669"/>
    <property type="project" value="TreeGrafter"/>
</dbReference>
<evidence type="ECO:0000256" key="2">
    <source>
        <dbReference type="ARBA" id="ARBA00010744"/>
    </source>
</evidence>
<proteinExistence type="inferred from homology"/>
<evidence type="ECO:0000259" key="5">
    <source>
        <dbReference type="Pfam" id="PF03066"/>
    </source>
</evidence>
<keyword evidence="7" id="KW-1185">Reference proteome</keyword>
<dbReference type="Ensembl" id="ENSCCET00000037790.1">
    <property type="protein sequence ID" value="ENSCCEP00000025322.1"/>
    <property type="gene ID" value="ENSCCEG00000022359.1"/>
</dbReference>
<dbReference type="InterPro" id="IPR004301">
    <property type="entry name" value="Nucleoplasmin"/>
</dbReference>
<dbReference type="SUPFAM" id="SSF69203">
    <property type="entry name" value="Nucleoplasmin-like core domain"/>
    <property type="match status" value="1"/>
</dbReference>
<feature type="domain" description="Nucleoplasmin core" evidence="5">
    <location>
        <begin position="80"/>
        <end position="149"/>
    </location>
</feature>
<dbReference type="PANTHER" id="PTHR22747:SF13">
    <property type="entry name" value="NUCLEOPLASMIN-3"/>
    <property type="match status" value="1"/>
</dbReference>
<evidence type="ECO:0000256" key="4">
    <source>
        <dbReference type="SAM" id="MobiDB-lite"/>
    </source>
</evidence>
<dbReference type="AlphaFoldDB" id="A0A8C0VRB8"/>
<dbReference type="Pfam" id="PF03066">
    <property type="entry name" value="Nucleoplasmin"/>
    <property type="match status" value="1"/>
</dbReference>
<reference evidence="6" key="2">
    <citation type="submission" date="2025-09" db="UniProtKB">
        <authorList>
            <consortium name="Ensembl"/>
        </authorList>
    </citation>
    <scope>IDENTIFICATION</scope>
</reference>
<evidence type="ECO:0000256" key="3">
    <source>
        <dbReference type="ARBA" id="ARBA00023242"/>
    </source>
</evidence>
<dbReference type="GO" id="GO:0003682">
    <property type="term" value="F:chromatin binding"/>
    <property type="evidence" value="ECO:0007669"/>
    <property type="project" value="TreeGrafter"/>
</dbReference>
<protein>
    <submittedName>
        <fullName evidence="6">Nucleophosmin/nucleoplasmin 3</fullName>
    </submittedName>
</protein>
<dbReference type="GO" id="GO:0005730">
    <property type="term" value="C:nucleolus"/>
    <property type="evidence" value="ECO:0007669"/>
    <property type="project" value="TreeGrafter"/>
</dbReference>
<name>A0A8C0VRB8_CYACU</name>